<accession>A0A1T4STL8</accession>
<evidence type="ECO:0000256" key="1">
    <source>
        <dbReference type="SAM" id="SignalP"/>
    </source>
</evidence>
<dbReference type="EMBL" id="FUWS01000011">
    <property type="protein sequence ID" value="SKA31523.1"/>
    <property type="molecule type" value="Genomic_DNA"/>
</dbReference>
<protein>
    <recommendedName>
        <fullName evidence="4">Small secreted domain</fullName>
    </recommendedName>
</protein>
<name>A0A1T4STL8_9ACTN</name>
<proteinExistence type="predicted"/>
<feature type="signal peptide" evidence="1">
    <location>
        <begin position="1"/>
        <end position="25"/>
    </location>
</feature>
<dbReference type="Proteomes" id="UP000190637">
    <property type="component" value="Unassembled WGS sequence"/>
</dbReference>
<keyword evidence="1" id="KW-0732">Signal</keyword>
<gene>
    <name evidence="2" type="ORF">SAMN02745673_03975</name>
</gene>
<evidence type="ECO:0000313" key="3">
    <source>
        <dbReference type="Proteomes" id="UP000190637"/>
    </source>
</evidence>
<reference evidence="2 3" key="1">
    <citation type="submission" date="2017-02" db="EMBL/GenBank/DDBJ databases">
        <authorList>
            <person name="Peterson S.W."/>
        </authorList>
    </citation>
    <scope>NUCLEOTIDE SEQUENCE [LARGE SCALE GENOMIC DNA]</scope>
    <source>
        <strain evidence="2 3">DSM 45154</strain>
    </source>
</reference>
<evidence type="ECO:0000313" key="2">
    <source>
        <dbReference type="EMBL" id="SKA31523.1"/>
    </source>
</evidence>
<dbReference type="AlphaFoldDB" id="A0A1T4STL8"/>
<feature type="chain" id="PRO_5012684921" description="Small secreted domain" evidence="1">
    <location>
        <begin position="26"/>
        <end position="72"/>
    </location>
</feature>
<dbReference type="STRING" id="1122192.SAMN02745673_03975"/>
<evidence type="ECO:0008006" key="4">
    <source>
        <dbReference type="Google" id="ProtNLM"/>
    </source>
</evidence>
<dbReference type="RefSeq" id="WP_078763230.1">
    <property type="nucleotide sequence ID" value="NZ_FUWS01000011.1"/>
</dbReference>
<sequence length="72" mass="7326">MLRKIAVAGLLAGAAFGFVAAPAHADESNNNGQVVALQQCNSSINVIGVPVNLLSNQPIGQCVNGPQQTVND</sequence>
<keyword evidence="3" id="KW-1185">Reference proteome</keyword>
<organism evidence="2 3">
    <name type="scientific">Marinactinospora thermotolerans DSM 45154</name>
    <dbReference type="NCBI Taxonomy" id="1122192"/>
    <lineage>
        <taxon>Bacteria</taxon>
        <taxon>Bacillati</taxon>
        <taxon>Actinomycetota</taxon>
        <taxon>Actinomycetes</taxon>
        <taxon>Streptosporangiales</taxon>
        <taxon>Nocardiopsidaceae</taxon>
        <taxon>Marinactinospora</taxon>
    </lineage>
</organism>